<evidence type="ECO:0000256" key="8">
    <source>
        <dbReference type="RuleBase" id="RU003862"/>
    </source>
</evidence>
<sequence length="252" mass="27990">MCGKMIRELYQKRYGRVLSAELTKQEAEKLLQSGLTKREEGFAFFSLVNQGQTEDDFTSLLALAGRLQRAIDRPIMVHLRTGDLSPQMLPEFFEQIAEAELVNFLIIGGDKRVHSGGFSTTEDLLKALKKGTPDRLSLGATIDPSQPAAPLKAKVRQAAGADFLISQVLFDEQPLLALQDKLRKANPTFSIPLIPGLLLKPTLGQLRWVNHVLKVAIPDDFYAQPALAGQRLRAQLNQANFVGEHFFTVPEK</sequence>
<evidence type="ECO:0000256" key="3">
    <source>
        <dbReference type="ARBA" id="ARBA00006743"/>
    </source>
</evidence>
<proteinExistence type="inferred from homology"/>
<evidence type="ECO:0000256" key="4">
    <source>
        <dbReference type="ARBA" id="ARBA00022630"/>
    </source>
</evidence>
<gene>
    <name evidence="9" type="ORF">R54839_PPFHFPJH_01307</name>
</gene>
<comment type="similarity">
    <text evidence="3 8">Belongs to the methylenetetrahydrofolate reductase family.</text>
</comment>
<keyword evidence="5 8" id="KW-0274">FAD</keyword>
<dbReference type="Gene3D" id="3.20.20.220">
    <property type="match status" value="1"/>
</dbReference>
<evidence type="ECO:0000256" key="5">
    <source>
        <dbReference type="ARBA" id="ARBA00022827"/>
    </source>
</evidence>
<evidence type="ECO:0000256" key="1">
    <source>
        <dbReference type="ARBA" id="ARBA00001974"/>
    </source>
</evidence>
<dbReference type="SUPFAM" id="SSF51730">
    <property type="entry name" value="FAD-linked oxidoreductase"/>
    <property type="match status" value="1"/>
</dbReference>
<dbReference type="PANTHER" id="PTHR45754:SF3">
    <property type="entry name" value="METHYLENETETRAHYDROFOLATE REDUCTASE (NADPH)"/>
    <property type="match status" value="1"/>
</dbReference>
<dbReference type="GO" id="GO:0004489">
    <property type="term" value="F:methylenetetrahydrofolate reductase [NAD(P)H] activity"/>
    <property type="evidence" value="ECO:0007669"/>
    <property type="project" value="UniProtKB-EC"/>
</dbReference>
<comment type="caution">
    <text evidence="9">The sequence shown here is derived from an EMBL/GenBank/DDBJ whole genome shotgun (WGS) entry which is preliminary data.</text>
</comment>
<dbReference type="EMBL" id="CAUZLR010000009">
    <property type="protein sequence ID" value="CAK1249972.1"/>
    <property type="molecule type" value="Genomic_DNA"/>
</dbReference>
<dbReference type="PANTHER" id="PTHR45754">
    <property type="entry name" value="METHYLENETETRAHYDROFOLATE REDUCTASE"/>
    <property type="match status" value="1"/>
</dbReference>
<accession>A0ABN9YYF0</accession>
<protein>
    <recommendedName>
        <fullName evidence="8">Methylenetetrahydrofolate reductase</fullName>
    </recommendedName>
</protein>
<evidence type="ECO:0000256" key="2">
    <source>
        <dbReference type="ARBA" id="ARBA00004777"/>
    </source>
</evidence>
<reference evidence="9 10" key="1">
    <citation type="submission" date="2023-10" db="EMBL/GenBank/DDBJ databases">
        <authorList>
            <person name="Botero Cardona J."/>
        </authorList>
    </citation>
    <scope>NUCLEOTIDE SEQUENCE [LARGE SCALE GENOMIC DNA]</scope>
    <source>
        <strain evidence="9 10">R-54839</strain>
    </source>
</reference>
<keyword evidence="4 8" id="KW-0285">Flavoprotein</keyword>
<dbReference type="Proteomes" id="UP001314261">
    <property type="component" value="Unassembled WGS sequence"/>
</dbReference>
<name>A0ABN9YYF0_9LACO</name>
<comment type="pathway">
    <text evidence="2 8">One-carbon metabolism; tetrahydrofolate interconversion.</text>
</comment>
<comment type="catalytic activity">
    <reaction evidence="7">
        <text>(6S)-5-methyl-5,6,7,8-tetrahydrofolate + NAD(+) = (6R)-5,10-methylene-5,6,7,8-tetrahydrofolate + NADH + H(+)</text>
        <dbReference type="Rhea" id="RHEA:19821"/>
        <dbReference type="ChEBI" id="CHEBI:15378"/>
        <dbReference type="ChEBI" id="CHEBI:15636"/>
        <dbReference type="ChEBI" id="CHEBI:18608"/>
        <dbReference type="ChEBI" id="CHEBI:57540"/>
        <dbReference type="ChEBI" id="CHEBI:57945"/>
        <dbReference type="EC" id="1.5.1.54"/>
    </reaction>
    <physiologicalReaction direction="right-to-left" evidence="7">
        <dbReference type="Rhea" id="RHEA:19823"/>
    </physiologicalReaction>
</comment>
<dbReference type="InterPro" id="IPR003171">
    <property type="entry name" value="Mehydrof_redctse-like"/>
</dbReference>
<comment type="cofactor">
    <cofactor evidence="1 8">
        <name>FAD</name>
        <dbReference type="ChEBI" id="CHEBI:57692"/>
    </cofactor>
</comment>
<evidence type="ECO:0000313" key="10">
    <source>
        <dbReference type="Proteomes" id="UP001314261"/>
    </source>
</evidence>
<evidence type="ECO:0000313" key="9">
    <source>
        <dbReference type="EMBL" id="CAK1249972.1"/>
    </source>
</evidence>
<evidence type="ECO:0000256" key="6">
    <source>
        <dbReference type="ARBA" id="ARBA00023002"/>
    </source>
</evidence>
<keyword evidence="6 8" id="KW-0560">Oxidoreductase</keyword>
<dbReference type="RefSeq" id="WP_187753878.1">
    <property type="nucleotide sequence ID" value="NZ_CAUZLR010000009.1"/>
</dbReference>
<dbReference type="Pfam" id="PF02219">
    <property type="entry name" value="MTHFR"/>
    <property type="match status" value="1"/>
</dbReference>
<organism evidence="9 10">
    <name type="scientific">Fructobacillus fructosus</name>
    <dbReference type="NCBI Taxonomy" id="1631"/>
    <lineage>
        <taxon>Bacteria</taxon>
        <taxon>Bacillati</taxon>
        <taxon>Bacillota</taxon>
        <taxon>Bacilli</taxon>
        <taxon>Lactobacillales</taxon>
        <taxon>Lactobacillaceae</taxon>
        <taxon>Fructobacillus</taxon>
    </lineage>
</organism>
<keyword evidence="10" id="KW-1185">Reference proteome</keyword>
<dbReference type="InterPro" id="IPR029041">
    <property type="entry name" value="FAD-linked_oxidoreductase-like"/>
</dbReference>
<evidence type="ECO:0000256" key="7">
    <source>
        <dbReference type="ARBA" id="ARBA00048628"/>
    </source>
</evidence>